<evidence type="ECO:0000256" key="1">
    <source>
        <dbReference type="SAM" id="MobiDB-lite"/>
    </source>
</evidence>
<name>A0A4Q4SWL3_9PEZI</name>
<sequence>MADANVNSLVSDTIAVLETTTRHYNTVKDDKGLRETFHEAGRGVLLIEKALQTTQGQLGGRDLAGDPQNTMSLLEACNTKAKLSESIFKEVAQAPETSRFERYKAAVRQQGKGKTAEILTLGMMKDVCDLAENDTIKAAMEHQVAGLRDAIDKLSKMEPSVPNEGSGNTFISNHDSRQYNAPGGTQHNNTGDGNQFPGASFSAPLYFGKNQR</sequence>
<dbReference type="OrthoDB" id="4631893at2759"/>
<feature type="compositionally biased region" description="Polar residues" evidence="1">
    <location>
        <begin position="183"/>
        <end position="193"/>
    </location>
</feature>
<dbReference type="AlphaFoldDB" id="A0A4Q4SWL3"/>
<feature type="domain" description="NACHT-NTPase sigma" evidence="2">
    <location>
        <begin position="173"/>
        <end position="208"/>
    </location>
</feature>
<keyword evidence="5" id="KW-1185">Reference proteome</keyword>
<evidence type="ECO:0000313" key="5">
    <source>
        <dbReference type="Proteomes" id="UP000293360"/>
    </source>
</evidence>
<feature type="region of interest" description="Disordered" evidence="1">
    <location>
        <begin position="158"/>
        <end position="212"/>
    </location>
</feature>
<evidence type="ECO:0000259" key="3">
    <source>
        <dbReference type="Pfam" id="PF17107"/>
    </source>
</evidence>
<evidence type="ECO:0000259" key="2">
    <source>
        <dbReference type="Pfam" id="PF17106"/>
    </source>
</evidence>
<dbReference type="Pfam" id="PF17107">
    <property type="entry name" value="SesA"/>
    <property type="match status" value="1"/>
</dbReference>
<proteinExistence type="predicted"/>
<dbReference type="Proteomes" id="UP000293360">
    <property type="component" value="Unassembled WGS sequence"/>
</dbReference>
<evidence type="ECO:0008006" key="6">
    <source>
        <dbReference type="Google" id="ProtNLM"/>
    </source>
</evidence>
<comment type="caution">
    <text evidence="4">The sequence shown here is derived from an EMBL/GenBank/DDBJ whole genome shotgun (WGS) entry which is preliminary data.</text>
</comment>
<feature type="domain" description="NACHT-NTPase and P-loop NTPases N-terminal" evidence="3">
    <location>
        <begin position="10"/>
        <end position="130"/>
    </location>
</feature>
<organism evidence="4 5">
    <name type="scientific">Monosporascus ibericus</name>
    <dbReference type="NCBI Taxonomy" id="155417"/>
    <lineage>
        <taxon>Eukaryota</taxon>
        <taxon>Fungi</taxon>
        <taxon>Dikarya</taxon>
        <taxon>Ascomycota</taxon>
        <taxon>Pezizomycotina</taxon>
        <taxon>Sordariomycetes</taxon>
        <taxon>Xylariomycetidae</taxon>
        <taxon>Xylariales</taxon>
        <taxon>Xylariales incertae sedis</taxon>
        <taxon>Monosporascus</taxon>
    </lineage>
</organism>
<protein>
    <recommendedName>
        <fullName evidence="6">NACHT-NTPase and P-loop NTPases N-terminal domain-containing protein</fullName>
    </recommendedName>
</protein>
<feature type="compositionally biased region" description="Polar residues" evidence="1">
    <location>
        <begin position="163"/>
        <end position="173"/>
    </location>
</feature>
<gene>
    <name evidence="4" type="ORF">DL764_008801</name>
</gene>
<evidence type="ECO:0000313" key="4">
    <source>
        <dbReference type="EMBL" id="RYO87922.1"/>
    </source>
</evidence>
<dbReference type="EMBL" id="QJNU01000736">
    <property type="protein sequence ID" value="RYO87922.1"/>
    <property type="molecule type" value="Genomic_DNA"/>
</dbReference>
<dbReference type="InterPro" id="IPR031353">
    <property type="entry name" value="NACHT_sigma"/>
</dbReference>
<reference evidence="4 5" key="1">
    <citation type="submission" date="2018-06" db="EMBL/GenBank/DDBJ databases">
        <title>Complete Genomes of Monosporascus.</title>
        <authorList>
            <person name="Robinson A.J."/>
            <person name="Natvig D.O."/>
        </authorList>
    </citation>
    <scope>NUCLEOTIDE SEQUENCE [LARGE SCALE GENOMIC DNA]</scope>
    <source>
        <strain evidence="4 5">CBS 110550</strain>
    </source>
</reference>
<accession>A0A4Q4SWL3</accession>
<dbReference type="Pfam" id="PF17106">
    <property type="entry name" value="NACHT_sigma"/>
    <property type="match status" value="1"/>
</dbReference>
<dbReference type="InterPro" id="IPR031352">
    <property type="entry name" value="SesA"/>
</dbReference>